<sequence>MNTEEYLQSKKIADRLVNIHNQYYVINQSTKKEDEPYKHKTALGLMFLNAYPQLRENNNNNSSYSYWEPVTVGSERMRVFSEFGDINNFWNERNYPVLEDLFGKEMAPLIKKAWDYIPSLPYQTGYSRRSFRAPQRPEQHFTRKLNFIISLNVRMEYNLTLKEYILYSNEVAAYNPDFGILLTPLVQEEDPELYPLLQDIVYNRHPTAKVSRPIIKAFLISNNPGAWKAIEDLLLSAQRQEGLRQTILEQLDETSIGALLHMMNVIVRENLIRFSSVVRAMDTWTGLSWEAEKQSTVKRFFELGLHYLEEPDDIKNAIKSKDNAEVYMALWAAAVRDVDRCTPLLQELLQQGNKEKSHLALYFINEVDLNHIISIATEALIKDKLKSDDSQEFLFWLIRLLNYRMIFVKNIMTPEDRQLIIQHLIAEVPNIPKKGTKFKGKVFSWSVFNLTQEQGYDFLIKLLDPTSQKDLELMTELLPNMPIESREKVASLILPEFYHYRSDKLKEDYKLSSFKRDFCLSVLKDRSSSIRSAAIKALNFAELSEDELIQFEDLLKSKSAEVRASIISFIMKKGDATVQQSIERLCFSSNQEQRLSALDMLNQLHKKEELRDWTSSKADEFAEKRDPSPKENILLENLRRNDSILNKYTSENGYGLFDPNNITTAQKPGAPKKEIEERFFNKNFGLSVTVDKLKEELRKLEALVKQHHDHEYTVTYWDGSRQTVLLGNYFSPISRDDKKKTPEERYNNYPLPEVWKEWMENSGLTNLDLFITSLFYSQIRYQYQNDSKYDVFPKSVQVLKNLTFDPNFSDRKKQGWREDTEFQIVRNLMKIYPFESKALYYKTFLEKFINEIPQEELTEYRTIKETYTSNLGTWRDLPTIASIFELYKNHADKMSDDEFKEYWQFEDWRLKTLPSNFPIYNYEATIDLFCRAYELDLITKDELLKRILKASGLRELTHSGYNYGRKKKENLFTKFPFLSDLLAPCIKLIVNVELQRGDSPTSVTDLAQNIDTLHGTDYLIRILLALGKDKLQRGYSYSYGSHLMSKQAILSKYLKGTYPKPEENQEFFNAKIKEGKISETRLVEAAMYAPQWLPFVMNHLGWTDMDSAVWWLHAHANQRHDSETETEIARFSKVDVAEFSDGAVDIDWFLSMYKSLGLSKWKIVYNAAKYISDGVGHKRAQLYADVILGNTKIREVTKRVKDKRNQDYLRVYGLVPLSKKNRDNDLLSRYKYLQQFKKESKQFGSQRQASEAHAVKIAMENLARTAGYSDPIRLTWVMETALAREIIDSSDTLTFDNVEIALEVNDQGKAEIKVTKDGKPLKSIPAKLRKNKDVIALKEHQKTLKEQYSRTLKSLEAAMVNRDNFTAKEVIEITNHPVLRPMLDKLVLKNGDTLGLLQDGKLVDIHGEQHELEGEVFIAHSYDLYKDKSWSDFQKYVFDNKLKQPFKQIFRELYLPTDDELKAVSVSQRYEGHQVQPKQTLALLKSRGWTVSYEEGLQKVFHKEGFIAKIYAMADWFSPADVESPTLETVEFLNRKTWKNIPFEEINGHIFSEVMRDLDLVVSVAHVGDVDPEASHSSMEMRSVLVKETARMFKLDNVEVQGNHVHITGELGEYNVHLGSAIVHKKPGHYIPILPVHSQHRGRLFLPFVDDDPKSAELMSKVLMLAKDNEIQDPTILSSIKGI</sequence>
<evidence type="ECO:0000259" key="1">
    <source>
        <dbReference type="Pfam" id="PF13569"/>
    </source>
</evidence>
<proteinExistence type="predicted"/>
<reference evidence="4" key="1">
    <citation type="submission" date="2021-01" db="EMBL/GenBank/DDBJ databases">
        <title>Fulvivirga kasyanovii gen. nov., sp nov., a novel member of the phylum Bacteroidetes isolated from seawater in a mussel farm.</title>
        <authorList>
            <person name="Zhao L.-H."/>
            <person name="Wang Z.-J."/>
        </authorList>
    </citation>
    <scope>NUCLEOTIDE SEQUENCE</scope>
    <source>
        <strain evidence="4">2943</strain>
    </source>
</reference>
<dbReference type="InterPro" id="IPR016024">
    <property type="entry name" value="ARM-type_fold"/>
</dbReference>
<dbReference type="EMBL" id="JAESIY010000004">
    <property type="protein sequence ID" value="MBL3656148.1"/>
    <property type="molecule type" value="Genomic_DNA"/>
</dbReference>
<organism evidence="4 5">
    <name type="scientific">Fulvivirga sediminis</name>
    <dbReference type="NCBI Taxonomy" id="2803949"/>
    <lineage>
        <taxon>Bacteria</taxon>
        <taxon>Pseudomonadati</taxon>
        <taxon>Bacteroidota</taxon>
        <taxon>Cytophagia</taxon>
        <taxon>Cytophagales</taxon>
        <taxon>Fulvivirgaceae</taxon>
        <taxon>Fulvivirga</taxon>
    </lineage>
</organism>
<comment type="caution">
    <text evidence="4">The sequence shown here is derived from an EMBL/GenBank/DDBJ whole genome shotgun (WGS) entry which is preliminary data.</text>
</comment>
<dbReference type="RefSeq" id="WP_202243942.1">
    <property type="nucleotide sequence ID" value="NZ_JAESIY010000004.1"/>
</dbReference>
<dbReference type="InterPro" id="IPR025406">
    <property type="entry name" value="DUF4132"/>
</dbReference>
<accession>A0A937F8X5</accession>
<feature type="domain" description="DUF7737" evidence="3">
    <location>
        <begin position="1579"/>
        <end position="1680"/>
    </location>
</feature>
<keyword evidence="5" id="KW-1185">Reference proteome</keyword>
<dbReference type="Pfam" id="PF13569">
    <property type="entry name" value="DUF4132"/>
    <property type="match status" value="1"/>
</dbReference>
<dbReference type="Gene3D" id="1.25.10.10">
    <property type="entry name" value="Leucine-rich Repeat Variant"/>
    <property type="match status" value="1"/>
</dbReference>
<evidence type="ECO:0000313" key="4">
    <source>
        <dbReference type="EMBL" id="MBL3656148.1"/>
    </source>
</evidence>
<dbReference type="Pfam" id="PF18991">
    <property type="entry name" value="DUF5724"/>
    <property type="match status" value="1"/>
</dbReference>
<dbReference type="Proteomes" id="UP000659388">
    <property type="component" value="Unassembled WGS sequence"/>
</dbReference>
<dbReference type="InterPro" id="IPR043782">
    <property type="entry name" value="DUF5724"/>
</dbReference>
<evidence type="ECO:0000259" key="2">
    <source>
        <dbReference type="Pfam" id="PF18991"/>
    </source>
</evidence>
<feature type="domain" description="DUF5724" evidence="2">
    <location>
        <begin position="58"/>
        <end position="1278"/>
    </location>
</feature>
<dbReference type="InterPro" id="IPR011989">
    <property type="entry name" value="ARM-like"/>
</dbReference>
<dbReference type="InterPro" id="IPR056639">
    <property type="entry name" value="DUF7737"/>
</dbReference>
<gene>
    <name evidence="4" type="ORF">JL102_08405</name>
</gene>
<evidence type="ECO:0000259" key="3">
    <source>
        <dbReference type="Pfam" id="PF24879"/>
    </source>
</evidence>
<protein>
    <submittedName>
        <fullName evidence="4">DUF4132 domain-containing protein</fullName>
    </submittedName>
</protein>
<dbReference type="SUPFAM" id="SSF48371">
    <property type="entry name" value="ARM repeat"/>
    <property type="match status" value="1"/>
</dbReference>
<feature type="domain" description="DUF4132" evidence="1">
    <location>
        <begin position="1318"/>
        <end position="1489"/>
    </location>
</feature>
<dbReference type="Pfam" id="PF24879">
    <property type="entry name" value="DUF7737"/>
    <property type="match status" value="1"/>
</dbReference>
<name>A0A937F8X5_9BACT</name>
<evidence type="ECO:0000313" key="5">
    <source>
        <dbReference type="Proteomes" id="UP000659388"/>
    </source>
</evidence>